<evidence type="ECO:0000256" key="2">
    <source>
        <dbReference type="ARBA" id="ARBA00023002"/>
    </source>
</evidence>
<evidence type="ECO:0000256" key="1">
    <source>
        <dbReference type="ARBA" id="ARBA00009986"/>
    </source>
</evidence>
<evidence type="ECO:0000313" key="10">
    <source>
        <dbReference type="Proteomes" id="UP000599074"/>
    </source>
</evidence>
<dbReference type="Gene3D" id="3.40.309.10">
    <property type="entry name" value="Aldehyde Dehydrogenase, Chain A, domain 2"/>
    <property type="match status" value="1"/>
</dbReference>
<dbReference type="AlphaFoldDB" id="A0A8J3X241"/>
<dbReference type="InterPro" id="IPR029510">
    <property type="entry name" value="Ald_DH_CS_GLU"/>
</dbReference>
<dbReference type="Pfam" id="PF00171">
    <property type="entry name" value="Aldedh"/>
    <property type="match status" value="1"/>
</dbReference>
<dbReference type="InterPro" id="IPR016163">
    <property type="entry name" value="Ald_DH_C"/>
</dbReference>
<evidence type="ECO:0000256" key="3">
    <source>
        <dbReference type="ARBA" id="ARBA00024226"/>
    </source>
</evidence>
<dbReference type="PANTHER" id="PTHR42804">
    <property type="entry name" value="ALDEHYDE DEHYDROGENASE"/>
    <property type="match status" value="1"/>
</dbReference>
<evidence type="ECO:0000313" key="9">
    <source>
        <dbReference type="EMBL" id="GII25102.1"/>
    </source>
</evidence>
<dbReference type="Proteomes" id="UP000599074">
    <property type="component" value="Unassembled WGS sequence"/>
</dbReference>
<feature type="domain" description="Aldehyde dehydrogenase" evidence="8">
    <location>
        <begin position="53"/>
        <end position="509"/>
    </location>
</feature>
<dbReference type="GO" id="GO:0004029">
    <property type="term" value="F:aldehyde dehydrogenase (NAD+) activity"/>
    <property type="evidence" value="ECO:0007669"/>
    <property type="project" value="UniProtKB-EC"/>
</dbReference>
<dbReference type="CDD" id="cd07138">
    <property type="entry name" value="ALDH_CddD_SSP0762"/>
    <property type="match status" value="1"/>
</dbReference>
<keyword evidence="10" id="KW-1185">Reference proteome</keyword>
<accession>A0A8J3X241</accession>
<gene>
    <name evidence="9" type="ORF">Pme01_46990</name>
</gene>
<protein>
    <recommendedName>
        <fullName evidence="3">aldehyde dehydrogenase (NAD(+))</fullName>
        <ecNumber evidence="3">1.2.1.3</ecNumber>
    </recommendedName>
</protein>
<dbReference type="EC" id="1.2.1.3" evidence="3"/>
<dbReference type="PANTHER" id="PTHR42804:SF1">
    <property type="entry name" value="ALDEHYDE DEHYDROGENASE-RELATED"/>
    <property type="match status" value="1"/>
</dbReference>
<evidence type="ECO:0000256" key="4">
    <source>
        <dbReference type="ARBA" id="ARBA00049194"/>
    </source>
</evidence>
<dbReference type="FunFam" id="3.40.605.10:FF:000026">
    <property type="entry name" value="Aldehyde dehydrogenase, putative"/>
    <property type="match status" value="1"/>
</dbReference>
<feature type="active site" evidence="5">
    <location>
        <position position="285"/>
    </location>
</feature>
<sequence length="511" mass="52838">MVRRELPDYPSETSSASFTGANPVSHPSRGASMNSAAEPAPTYRTGFHIGGRWVSPLGTDEISVENPATEQVIGRVPAGTAADVDRAVAAARAAFPGWAALAPTERAAHLERLHRRLTARAGEIAHTVACELGTPLKIAARVQAGLPLTVLDSYVTLAASPPEEETVGNSLVVREPVGVVGAITPWNYPLHQVVAKVAPALAAGCTVVLKPAELTPLVAYLLFDAVDEAGLPPGVVNLVTGTGPVAGAALAAHPGVDMVSFTGSTATGTQISRLAADRIARVSLELGGKSANIIFEDADLAGAVKVGVGNAFLNSGQTCTAWTRMLVHRSRYDEAVDLAGKAAGGYRLGDPFDPATRLGPLVSAGQRERVRGYVERGLAEGARLVTGGLDAPVPDTGYFVAPTVLADVDPDSTVAQEEIFGPVLAVIPFDDDDHAVAIANNSKYGLAGAVWSGDQDRAVAVARRLRTGAVDVNGGAFNPLAPFGGYKQSGVGRELGAHGLAEFLEVKSIQR</sequence>
<organism evidence="9 10">
    <name type="scientific">Planosporangium mesophilum</name>
    <dbReference type="NCBI Taxonomy" id="689768"/>
    <lineage>
        <taxon>Bacteria</taxon>
        <taxon>Bacillati</taxon>
        <taxon>Actinomycetota</taxon>
        <taxon>Actinomycetes</taxon>
        <taxon>Micromonosporales</taxon>
        <taxon>Micromonosporaceae</taxon>
        <taxon>Planosporangium</taxon>
    </lineage>
</organism>
<dbReference type="FunFam" id="3.40.309.10:FF:000012">
    <property type="entry name" value="Betaine aldehyde dehydrogenase"/>
    <property type="match status" value="1"/>
</dbReference>
<dbReference type="PROSITE" id="PS00070">
    <property type="entry name" value="ALDEHYDE_DEHYDR_CYS"/>
    <property type="match status" value="1"/>
</dbReference>
<reference evidence="9" key="1">
    <citation type="submission" date="2021-01" db="EMBL/GenBank/DDBJ databases">
        <title>Whole genome shotgun sequence of Planosporangium mesophilum NBRC 109066.</title>
        <authorList>
            <person name="Komaki H."/>
            <person name="Tamura T."/>
        </authorList>
    </citation>
    <scope>NUCLEOTIDE SEQUENCE</scope>
    <source>
        <strain evidence="9">NBRC 109066</strain>
    </source>
</reference>
<dbReference type="PROSITE" id="PS00687">
    <property type="entry name" value="ALDEHYDE_DEHYDR_GLU"/>
    <property type="match status" value="1"/>
</dbReference>
<comment type="similarity">
    <text evidence="1 6">Belongs to the aldehyde dehydrogenase family.</text>
</comment>
<dbReference type="InterPro" id="IPR016160">
    <property type="entry name" value="Ald_DH_CS_CYS"/>
</dbReference>
<keyword evidence="2 6" id="KW-0560">Oxidoreductase</keyword>
<dbReference type="InterPro" id="IPR016162">
    <property type="entry name" value="Ald_DH_N"/>
</dbReference>
<feature type="compositionally biased region" description="Polar residues" evidence="7">
    <location>
        <begin position="11"/>
        <end position="22"/>
    </location>
</feature>
<comment type="catalytic activity">
    <reaction evidence="4">
        <text>an aldehyde + NAD(+) + H2O = a carboxylate + NADH + 2 H(+)</text>
        <dbReference type="Rhea" id="RHEA:16185"/>
        <dbReference type="ChEBI" id="CHEBI:15377"/>
        <dbReference type="ChEBI" id="CHEBI:15378"/>
        <dbReference type="ChEBI" id="CHEBI:17478"/>
        <dbReference type="ChEBI" id="CHEBI:29067"/>
        <dbReference type="ChEBI" id="CHEBI:57540"/>
        <dbReference type="ChEBI" id="CHEBI:57945"/>
        <dbReference type="EC" id="1.2.1.3"/>
    </reaction>
</comment>
<dbReference type="FunFam" id="3.40.605.10:FF:000007">
    <property type="entry name" value="NAD/NADP-dependent betaine aldehyde dehydrogenase"/>
    <property type="match status" value="1"/>
</dbReference>
<evidence type="ECO:0000256" key="6">
    <source>
        <dbReference type="RuleBase" id="RU003345"/>
    </source>
</evidence>
<evidence type="ECO:0000256" key="5">
    <source>
        <dbReference type="PROSITE-ProRule" id="PRU10007"/>
    </source>
</evidence>
<dbReference type="SUPFAM" id="SSF53720">
    <property type="entry name" value="ALDH-like"/>
    <property type="match status" value="1"/>
</dbReference>
<dbReference type="InterPro" id="IPR015590">
    <property type="entry name" value="Aldehyde_DH_dom"/>
</dbReference>
<comment type="caution">
    <text evidence="9">The sequence shown here is derived from an EMBL/GenBank/DDBJ whole genome shotgun (WGS) entry which is preliminary data.</text>
</comment>
<evidence type="ECO:0000259" key="8">
    <source>
        <dbReference type="Pfam" id="PF00171"/>
    </source>
</evidence>
<dbReference type="EMBL" id="BOON01000046">
    <property type="protein sequence ID" value="GII25102.1"/>
    <property type="molecule type" value="Genomic_DNA"/>
</dbReference>
<dbReference type="InterPro" id="IPR016161">
    <property type="entry name" value="Ald_DH/histidinol_DH"/>
</dbReference>
<dbReference type="Gene3D" id="3.40.605.10">
    <property type="entry name" value="Aldehyde Dehydrogenase, Chain A, domain 1"/>
    <property type="match status" value="1"/>
</dbReference>
<name>A0A8J3X241_9ACTN</name>
<proteinExistence type="inferred from homology"/>
<evidence type="ECO:0000256" key="7">
    <source>
        <dbReference type="SAM" id="MobiDB-lite"/>
    </source>
</evidence>
<feature type="region of interest" description="Disordered" evidence="7">
    <location>
        <begin position="1"/>
        <end position="39"/>
    </location>
</feature>